<dbReference type="CDD" id="cd00093">
    <property type="entry name" value="HTH_XRE"/>
    <property type="match status" value="1"/>
</dbReference>
<feature type="region of interest" description="Disordered" evidence="1">
    <location>
        <begin position="79"/>
        <end position="139"/>
    </location>
</feature>
<dbReference type="Gene3D" id="1.10.260.40">
    <property type="entry name" value="lambda repressor-like DNA-binding domains"/>
    <property type="match status" value="1"/>
</dbReference>
<feature type="domain" description="HTH cro/C1-type" evidence="2">
    <location>
        <begin position="5"/>
        <end position="60"/>
    </location>
</feature>
<dbReference type="SMART" id="SM00530">
    <property type="entry name" value="HTH_XRE"/>
    <property type="match status" value="1"/>
</dbReference>
<evidence type="ECO:0000259" key="2">
    <source>
        <dbReference type="PROSITE" id="PS50943"/>
    </source>
</evidence>
<feature type="compositionally biased region" description="Basic and acidic residues" evidence="1">
    <location>
        <begin position="115"/>
        <end position="131"/>
    </location>
</feature>
<dbReference type="GO" id="GO:0003677">
    <property type="term" value="F:DNA binding"/>
    <property type="evidence" value="ECO:0007669"/>
    <property type="project" value="InterPro"/>
</dbReference>
<evidence type="ECO:0000313" key="3">
    <source>
        <dbReference type="EMBL" id="BBE20776.1"/>
    </source>
</evidence>
<name>A0A5K7SH00_9BACT</name>
<dbReference type="KEGG" id="anf:AQPE_4970"/>
<dbReference type="InterPro" id="IPR001387">
    <property type="entry name" value="Cro/C1-type_HTH"/>
</dbReference>
<protein>
    <recommendedName>
        <fullName evidence="2">HTH cro/C1-type domain-containing protein</fullName>
    </recommendedName>
</protein>
<dbReference type="AlphaFoldDB" id="A0A5K7SH00"/>
<gene>
    <name evidence="3" type="ORF">AQPE_4970</name>
</gene>
<dbReference type="EMBL" id="AP018694">
    <property type="protein sequence ID" value="BBE20776.1"/>
    <property type="molecule type" value="Genomic_DNA"/>
</dbReference>
<keyword evidence="4" id="KW-1185">Reference proteome</keyword>
<dbReference type="SUPFAM" id="SSF47413">
    <property type="entry name" value="lambda repressor-like DNA-binding domains"/>
    <property type="match status" value="1"/>
</dbReference>
<organism evidence="3 4">
    <name type="scientific">Aquipluma nitroreducens</name>
    <dbReference type="NCBI Taxonomy" id="2010828"/>
    <lineage>
        <taxon>Bacteria</taxon>
        <taxon>Pseudomonadati</taxon>
        <taxon>Bacteroidota</taxon>
        <taxon>Bacteroidia</taxon>
        <taxon>Marinilabiliales</taxon>
        <taxon>Prolixibacteraceae</taxon>
        <taxon>Aquipluma</taxon>
    </lineage>
</organism>
<evidence type="ECO:0000256" key="1">
    <source>
        <dbReference type="SAM" id="MobiDB-lite"/>
    </source>
</evidence>
<evidence type="ECO:0000313" key="4">
    <source>
        <dbReference type="Proteomes" id="UP001193389"/>
    </source>
</evidence>
<feature type="compositionally biased region" description="Basic and acidic residues" evidence="1">
    <location>
        <begin position="95"/>
        <end position="104"/>
    </location>
</feature>
<dbReference type="Proteomes" id="UP001193389">
    <property type="component" value="Chromosome"/>
</dbReference>
<dbReference type="InterPro" id="IPR010982">
    <property type="entry name" value="Lambda_DNA-bd_dom_sf"/>
</dbReference>
<accession>A0A5K7SH00</accession>
<dbReference type="PROSITE" id="PS50943">
    <property type="entry name" value="HTH_CROC1"/>
    <property type="match status" value="1"/>
</dbReference>
<reference evidence="3" key="1">
    <citation type="journal article" date="2020" name="Int. J. Syst. Evol. Microbiol.">
        <title>Aquipluma nitroreducens gen. nov. sp. nov., a novel facultatively anaerobic bacterium isolated from a freshwater lake.</title>
        <authorList>
            <person name="Watanabe M."/>
            <person name="Kojima H."/>
            <person name="Fukui M."/>
        </authorList>
    </citation>
    <scope>NUCLEOTIDE SEQUENCE</scope>
    <source>
        <strain evidence="3">MeG22</strain>
    </source>
</reference>
<sequence length="165" mass="19008">MEDRIRKFMEYKGISPSELADTIGVQRSNVTHVLKSRNKPSFQFIEKMLQVYPDLNAKWLLLGTGPMVESSVKSRTLFDQLTEPVTPLNPSPEKSSPKTEKTETKPLINETEPTATREQDTQPPPIEKKTTDNTIQDQFFSPEKPIERLIVFFKDQTFKVYYPSL</sequence>
<proteinExistence type="predicted"/>
<dbReference type="RefSeq" id="WP_318348875.1">
    <property type="nucleotide sequence ID" value="NZ_AP018694.1"/>
</dbReference>